<dbReference type="GO" id="GO:0003700">
    <property type="term" value="F:DNA-binding transcription factor activity"/>
    <property type="evidence" value="ECO:0007669"/>
    <property type="project" value="TreeGrafter"/>
</dbReference>
<dbReference type="Gene3D" id="1.10.357.10">
    <property type="entry name" value="Tetracycline Repressor, domain 2"/>
    <property type="match status" value="1"/>
</dbReference>
<dbReference type="EMBL" id="CP157974">
    <property type="protein sequence ID" value="XBT81690.1"/>
    <property type="molecule type" value="Genomic_DNA"/>
</dbReference>
<dbReference type="GO" id="GO:0000976">
    <property type="term" value="F:transcription cis-regulatory region binding"/>
    <property type="evidence" value="ECO:0007669"/>
    <property type="project" value="TreeGrafter"/>
</dbReference>
<dbReference type="PROSITE" id="PS50977">
    <property type="entry name" value="HTH_TETR_2"/>
    <property type="match status" value="1"/>
</dbReference>
<sequence>MAGSPRYRHIARQHLRDAVIEAGRDLAIDRGWDAVRMADVAARVGVSRQTLYNEFTNKAGLGEAIAHREIDRFMDGVRNALSVHGGDVRAAVHAAVTFVLSRAAADPLIKAVLSSVRGTDTLLPYLTTRADLALAAAVTVLREWADTYLPWVPPDDVTAGAESIARLVVSHIVLPTAPAGDTADVLAELAQRFLDPPRVNERVSHR</sequence>
<dbReference type="InterPro" id="IPR050109">
    <property type="entry name" value="HTH-type_TetR-like_transc_reg"/>
</dbReference>
<keyword evidence="1" id="KW-0805">Transcription regulation</keyword>
<organism evidence="6">
    <name type="scientific">Micromonospora sp. HUAS YX12</name>
    <dbReference type="NCBI Taxonomy" id="3156396"/>
    <lineage>
        <taxon>Bacteria</taxon>
        <taxon>Bacillati</taxon>
        <taxon>Actinomycetota</taxon>
        <taxon>Actinomycetes</taxon>
        <taxon>Micromonosporales</taxon>
        <taxon>Micromonosporaceae</taxon>
        <taxon>Micromonospora</taxon>
    </lineage>
</organism>
<keyword evidence="3" id="KW-0804">Transcription</keyword>
<dbReference type="Pfam" id="PF18556">
    <property type="entry name" value="TetR_C_35"/>
    <property type="match status" value="1"/>
</dbReference>
<protein>
    <submittedName>
        <fullName evidence="6">TetR family transcriptional regulator</fullName>
    </submittedName>
</protein>
<dbReference type="RefSeq" id="WP_349878112.1">
    <property type="nucleotide sequence ID" value="NZ_CP157974.1"/>
</dbReference>
<gene>
    <name evidence="6" type="ORF">ABIH81_29355</name>
</gene>
<dbReference type="InterPro" id="IPR001647">
    <property type="entry name" value="HTH_TetR"/>
</dbReference>
<evidence type="ECO:0000256" key="1">
    <source>
        <dbReference type="ARBA" id="ARBA00023015"/>
    </source>
</evidence>
<dbReference type="PRINTS" id="PR00455">
    <property type="entry name" value="HTHTETR"/>
</dbReference>
<dbReference type="PANTHER" id="PTHR30055">
    <property type="entry name" value="HTH-TYPE TRANSCRIPTIONAL REGULATOR RUTR"/>
    <property type="match status" value="1"/>
</dbReference>
<evidence type="ECO:0000259" key="5">
    <source>
        <dbReference type="PROSITE" id="PS50977"/>
    </source>
</evidence>
<reference evidence="6" key="1">
    <citation type="submission" date="2024-06" db="EMBL/GenBank/DDBJ databases">
        <title>Micromonospora sp. strain HUAS YX12 genome sequences.</title>
        <authorList>
            <person name="Mo P."/>
        </authorList>
    </citation>
    <scope>NUCLEOTIDE SEQUENCE</scope>
    <source>
        <strain evidence="6">HUAS YX12</strain>
    </source>
</reference>
<dbReference type="Pfam" id="PF00440">
    <property type="entry name" value="TetR_N"/>
    <property type="match status" value="1"/>
</dbReference>
<feature type="DNA-binding region" description="H-T-H motif" evidence="4">
    <location>
        <begin position="36"/>
        <end position="55"/>
    </location>
</feature>
<dbReference type="PANTHER" id="PTHR30055:SF234">
    <property type="entry name" value="HTH-TYPE TRANSCRIPTIONAL REGULATOR BETI"/>
    <property type="match status" value="1"/>
</dbReference>
<evidence type="ECO:0000256" key="3">
    <source>
        <dbReference type="ARBA" id="ARBA00023163"/>
    </source>
</evidence>
<evidence type="ECO:0000313" key="6">
    <source>
        <dbReference type="EMBL" id="XBT81690.1"/>
    </source>
</evidence>
<name>A0AAU7R110_9ACTN</name>
<evidence type="ECO:0000256" key="2">
    <source>
        <dbReference type="ARBA" id="ARBA00023125"/>
    </source>
</evidence>
<dbReference type="SUPFAM" id="SSF46689">
    <property type="entry name" value="Homeodomain-like"/>
    <property type="match status" value="1"/>
</dbReference>
<dbReference type="InterPro" id="IPR040611">
    <property type="entry name" value="AlkX_C"/>
</dbReference>
<dbReference type="AlphaFoldDB" id="A0AAU7R110"/>
<accession>A0AAU7R110</accession>
<evidence type="ECO:0000256" key="4">
    <source>
        <dbReference type="PROSITE-ProRule" id="PRU00335"/>
    </source>
</evidence>
<proteinExistence type="predicted"/>
<keyword evidence="2 4" id="KW-0238">DNA-binding</keyword>
<feature type="domain" description="HTH tetR-type" evidence="5">
    <location>
        <begin position="13"/>
        <end position="73"/>
    </location>
</feature>
<dbReference type="InterPro" id="IPR009057">
    <property type="entry name" value="Homeodomain-like_sf"/>
</dbReference>